<protein>
    <recommendedName>
        <fullName evidence="15">ATP-dependent zinc metalloprotease FtsH</fullName>
        <ecNumber evidence="15">3.4.24.-</ecNumber>
    </recommendedName>
</protein>
<dbReference type="GO" id="GO:0008270">
    <property type="term" value="F:zinc ion binding"/>
    <property type="evidence" value="ECO:0007669"/>
    <property type="project" value="UniProtKB-UniRule"/>
</dbReference>
<dbReference type="Proteomes" id="UP000177167">
    <property type="component" value="Unassembled WGS sequence"/>
</dbReference>
<comment type="subcellular location">
    <subcellularLocation>
        <location evidence="15">Cell membrane</location>
        <topology evidence="15">Multi-pass membrane protein</topology>
        <orientation evidence="15">Cytoplasmic side</orientation>
    </subcellularLocation>
    <subcellularLocation>
        <location evidence="1">Membrane</location>
    </subcellularLocation>
</comment>
<dbReference type="GO" id="GO:0051301">
    <property type="term" value="P:cell division"/>
    <property type="evidence" value="ECO:0007669"/>
    <property type="project" value="UniProtKB-KW"/>
</dbReference>
<dbReference type="GO" id="GO:0004222">
    <property type="term" value="F:metalloendopeptidase activity"/>
    <property type="evidence" value="ECO:0007669"/>
    <property type="project" value="InterPro"/>
</dbReference>
<keyword evidence="3 15" id="KW-1003">Cell membrane</keyword>
<keyword evidence="9 15" id="KW-0862">Zinc</keyword>
<evidence type="ECO:0000256" key="1">
    <source>
        <dbReference type="ARBA" id="ARBA00004370"/>
    </source>
</evidence>
<keyword evidence="8 15" id="KW-0378">Hydrolase</keyword>
<feature type="binding site" evidence="15">
    <location>
        <position position="495"/>
    </location>
    <ligand>
        <name>Zn(2+)</name>
        <dbReference type="ChEBI" id="CHEBI:29105"/>
        <note>catalytic</note>
    </ligand>
</feature>
<evidence type="ECO:0000256" key="16">
    <source>
        <dbReference type="RuleBase" id="RU003651"/>
    </source>
</evidence>
<dbReference type="InterPro" id="IPR041569">
    <property type="entry name" value="AAA_lid_3"/>
</dbReference>
<dbReference type="InterPro" id="IPR003593">
    <property type="entry name" value="AAA+_ATPase"/>
</dbReference>
<dbReference type="SMART" id="SM00382">
    <property type="entry name" value="AAA"/>
    <property type="match status" value="1"/>
</dbReference>
<dbReference type="EC" id="3.4.24.-" evidence="15"/>
<dbReference type="CDD" id="cd19501">
    <property type="entry name" value="RecA-like_FtsH"/>
    <property type="match status" value="1"/>
</dbReference>
<keyword evidence="10 15" id="KW-0067">ATP-binding</keyword>
<feature type="binding site" evidence="15">
    <location>
        <begin position="193"/>
        <end position="200"/>
    </location>
    <ligand>
        <name>ATP</name>
        <dbReference type="ChEBI" id="CHEBI:30616"/>
    </ligand>
</feature>
<dbReference type="GO" id="GO:0030163">
    <property type="term" value="P:protein catabolic process"/>
    <property type="evidence" value="ECO:0007669"/>
    <property type="project" value="UniProtKB-UniRule"/>
</dbReference>
<keyword evidence="12 15" id="KW-0482">Metalloprotease</keyword>
<evidence type="ECO:0000256" key="11">
    <source>
        <dbReference type="ARBA" id="ARBA00022989"/>
    </source>
</evidence>
<evidence type="ECO:0000256" key="4">
    <source>
        <dbReference type="ARBA" id="ARBA00022670"/>
    </source>
</evidence>
<keyword evidence="4 15" id="KW-0645">Protease</keyword>
<evidence type="ECO:0000256" key="7">
    <source>
        <dbReference type="ARBA" id="ARBA00022741"/>
    </source>
</evidence>
<dbReference type="GO" id="GO:0004176">
    <property type="term" value="F:ATP-dependent peptidase activity"/>
    <property type="evidence" value="ECO:0007669"/>
    <property type="project" value="InterPro"/>
</dbReference>
<evidence type="ECO:0000259" key="17">
    <source>
        <dbReference type="SMART" id="SM00382"/>
    </source>
</evidence>
<gene>
    <name evidence="15" type="primary">ftsH</name>
    <name evidence="18" type="ORF">A3J46_05830</name>
</gene>
<dbReference type="GO" id="GO:0005524">
    <property type="term" value="F:ATP binding"/>
    <property type="evidence" value="ECO:0007669"/>
    <property type="project" value="UniProtKB-UniRule"/>
</dbReference>
<evidence type="ECO:0000256" key="12">
    <source>
        <dbReference type="ARBA" id="ARBA00023049"/>
    </source>
</evidence>
<evidence type="ECO:0000256" key="14">
    <source>
        <dbReference type="ARBA" id="ARBA00061570"/>
    </source>
</evidence>
<comment type="cofactor">
    <cofactor evidence="15">
        <name>Zn(2+)</name>
        <dbReference type="ChEBI" id="CHEBI:29105"/>
    </cofactor>
    <text evidence="15">Binds 1 zinc ion per subunit.</text>
</comment>
<evidence type="ECO:0000256" key="15">
    <source>
        <dbReference type="HAMAP-Rule" id="MF_01458"/>
    </source>
</evidence>
<dbReference type="SUPFAM" id="SSF52540">
    <property type="entry name" value="P-loop containing nucleoside triphosphate hydrolases"/>
    <property type="match status" value="1"/>
</dbReference>
<dbReference type="HAMAP" id="MF_01458">
    <property type="entry name" value="FtsH"/>
    <property type="match status" value="1"/>
</dbReference>
<dbReference type="InterPro" id="IPR000642">
    <property type="entry name" value="Peptidase_M41"/>
</dbReference>
<comment type="subunit">
    <text evidence="15">Homohexamer.</text>
</comment>
<keyword evidence="11 15" id="KW-1133">Transmembrane helix</keyword>
<feature type="binding site" evidence="15">
    <location>
        <position position="415"/>
    </location>
    <ligand>
        <name>Zn(2+)</name>
        <dbReference type="ChEBI" id="CHEBI:29105"/>
        <note>catalytic</note>
    </ligand>
</feature>
<dbReference type="InterPro" id="IPR027417">
    <property type="entry name" value="P-loop_NTPase"/>
</dbReference>
<dbReference type="FunFam" id="1.20.58.760:FF:000001">
    <property type="entry name" value="ATP-dependent zinc metalloprotease FtsH"/>
    <property type="match status" value="1"/>
</dbReference>
<sequence>MTTSRLVAFVLSAMIVSSLFTYLSEPDNIKQLSFTGLKAELEGNNVDTIDIYDNGEIEGSLKSSKERFSAKISPNMISPLTAQIEEKNKLTRIAFKSVRNNSFWMSTIVLLIPLFIMLWIFMSFFNRMGSQGNKFIASKAKVYTESNVKVTFNDVAGIDEAIDEVKEIVEFLKNPYKFASVGATIPRGVLLVGPPGTGKTLLARAVAGEAKVPYHYISGSDFIEMFVGVGAGRVRNLFAAAKKKLPSIIFIDELDAVGRHRGAGLGGGHDEREQTLNQLLVEMQGFEPNAGLIVMAATNRPDILDPALLRPGRFDRTVIVGRPDIRGRLSILKIHTKKLVIDDKVSLETIARGTSGFTGADLAKLANEAALSTGRKNRKVTTAEDFEEARDRVIMGPERKSLVLSEAEKTITAYHEAGHAIVALMVPEADPVHKVSIIPRGMALGITSQLPQEDKHSYSKEYLLSQLAILMGGRSAEELIDKTGGKGVTTGASNDIERATEIATKMVCTWGMSELGLRKFGSVKDNPFLGKQMTESPKDYSEQTAKRIDDEIQKLLADAHRTAYRILNEKRNFLDRVADALLKEETITGERVMQILNEVKQNA</sequence>
<evidence type="ECO:0000256" key="2">
    <source>
        <dbReference type="ARBA" id="ARBA00010044"/>
    </source>
</evidence>
<dbReference type="Pfam" id="PF01434">
    <property type="entry name" value="Peptidase_M41"/>
    <property type="match status" value="1"/>
</dbReference>
<dbReference type="GO" id="GO:0016887">
    <property type="term" value="F:ATP hydrolysis activity"/>
    <property type="evidence" value="ECO:0007669"/>
    <property type="project" value="UniProtKB-UniRule"/>
</dbReference>
<proteinExistence type="inferred from homology"/>
<evidence type="ECO:0000256" key="8">
    <source>
        <dbReference type="ARBA" id="ARBA00022801"/>
    </source>
</evidence>
<dbReference type="SUPFAM" id="SSF140990">
    <property type="entry name" value="FtsH protease domain-like"/>
    <property type="match status" value="1"/>
</dbReference>
<dbReference type="Gene3D" id="1.20.58.760">
    <property type="entry name" value="Peptidase M41"/>
    <property type="match status" value="1"/>
</dbReference>
<comment type="similarity">
    <text evidence="14 15">In the central section; belongs to the AAA ATPase family.</text>
</comment>
<dbReference type="FunFam" id="3.40.50.300:FF:000001">
    <property type="entry name" value="ATP-dependent zinc metalloprotease FtsH"/>
    <property type="match status" value="1"/>
</dbReference>
<name>A0A1F8F5K3_9BACT</name>
<evidence type="ECO:0000256" key="13">
    <source>
        <dbReference type="ARBA" id="ARBA00023136"/>
    </source>
</evidence>
<dbReference type="InterPro" id="IPR003960">
    <property type="entry name" value="ATPase_AAA_CS"/>
</dbReference>
<comment type="function">
    <text evidence="15">Acts as a processive, ATP-dependent zinc metallopeptidase for both cytoplasmic and membrane proteins. Plays a role in the quality control of integral membrane proteins.</text>
</comment>
<keyword evidence="18" id="KW-0132">Cell division</keyword>
<dbReference type="InterPro" id="IPR037219">
    <property type="entry name" value="Peptidase_M41-like"/>
</dbReference>
<evidence type="ECO:0000256" key="5">
    <source>
        <dbReference type="ARBA" id="ARBA00022692"/>
    </source>
</evidence>
<dbReference type="GO" id="GO:0005886">
    <property type="term" value="C:plasma membrane"/>
    <property type="evidence" value="ECO:0007669"/>
    <property type="project" value="UniProtKB-SubCell"/>
</dbReference>
<dbReference type="PANTHER" id="PTHR23076">
    <property type="entry name" value="METALLOPROTEASE M41 FTSH"/>
    <property type="match status" value="1"/>
</dbReference>
<dbReference type="NCBIfam" id="TIGR01241">
    <property type="entry name" value="FtsH_fam"/>
    <property type="match status" value="1"/>
</dbReference>
<evidence type="ECO:0000313" key="18">
    <source>
        <dbReference type="EMBL" id="OGN08432.1"/>
    </source>
</evidence>
<dbReference type="Pfam" id="PF06480">
    <property type="entry name" value="FtsH_ext"/>
    <property type="match status" value="1"/>
</dbReference>
<dbReference type="Pfam" id="PF17862">
    <property type="entry name" value="AAA_lid_3"/>
    <property type="match status" value="1"/>
</dbReference>
<organism evidence="18 19">
    <name type="scientific">Candidatus Yanofskybacteria bacterium RIFCSPHIGHO2_02_FULL_41_11</name>
    <dbReference type="NCBI Taxonomy" id="1802675"/>
    <lineage>
        <taxon>Bacteria</taxon>
        <taxon>Candidatus Yanofskyibacteriota</taxon>
    </lineage>
</organism>
<dbReference type="EMBL" id="MGJP01000062">
    <property type="protein sequence ID" value="OGN08432.1"/>
    <property type="molecule type" value="Genomic_DNA"/>
</dbReference>
<evidence type="ECO:0000256" key="6">
    <source>
        <dbReference type="ARBA" id="ARBA00022723"/>
    </source>
</evidence>
<keyword evidence="18" id="KW-0131">Cell cycle</keyword>
<accession>A0A1F8F5K3</accession>
<comment type="similarity">
    <text evidence="16">Belongs to the AAA ATPase family.</text>
</comment>
<dbReference type="InterPro" id="IPR011546">
    <property type="entry name" value="Pept_M41_FtsH_extracell"/>
</dbReference>
<feature type="domain" description="AAA+ ATPase" evidence="17">
    <location>
        <begin position="185"/>
        <end position="324"/>
    </location>
</feature>
<comment type="similarity">
    <text evidence="2 15">In the C-terminal section; belongs to the peptidase M41 family.</text>
</comment>
<feature type="binding site" evidence="15">
    <location>
        <position position="419"/>
    </location>
    <ligand>
        <name>Zn(2+)</name>
        <dbReference type="ChEBI" id="CHEBI:29105"/>
        <note>catalytic</note>
    </ligand>
</feature>
<feature type="transmembrane region" description="Helical" evidence="15">
    <location>
        <begin position="6"/>
        <end position="23"/>
    </location>
</feature>
<reference evidence="18 19" key="1">
    <citation type="journal article" date="2016" name="Nat. Commun.">
        <title>Thousands of microbial genomes shed light on interconnected biogeochemical processes in an aquifer system.</title>
        <authorList>
            <person name="Anantharaman K."/>
            <person name="Brown C.T."/>
            <person name="Hug L.A."/>
            <person name="Sharon I."/>
            <person name="Castelle C.J."/>
            <person name="Probst A.J."/>
            <person name="Thomas B.C."/>
            <person name="Singh A."/>
            <person name="Wilkins M.J."/>
            <person name="Karaoz U."/>
            <person name="Brodie E.L."/>
            <person name="Williams K.H."/>
            <person name="Hubbard S.S."/>
            <person name="Banfield J.F."/>
        </authorList>
    </citation>
    <scope>NUCLEOTIDE SEQUENCE [LARGE SCALE GENOMIC DNA]</scope>
</reference>
<dbReference type="GO" id="GO:0006508">
    <property type="term" value="P:proteolysis"/>
    <property type="evidence" value="ECO:0007669"/>
    <property type="project" value="UniProtKB-KW"/>
</dbReference>
<keyword evidence="13 15" id="KW-0472">Membrane</keyword>
<dbReference type="AlphaFoldDB" id="A0A1F8F5K3"/>
<evidence type="ECO:0000256" key="9">
    <source>
        <dbReference type="ARBA" id="ARBA00022833"/>
    </source>
</evidence>
<keyword evidence="5 15" id="KW-0812">Transmembrane</keyword>
<feature type="transmembrane region" description="Helical" evidence="15">
    <location>
        <begin position="102"/>
        <end position="125"/>
    </location>
</feature>
<dbReference type="Gene3D" id="1.10.8.60">
    <property type="match status" value="1"/>
</dbReference>
<evidence type="ECO:0000256" key="10">
    <source>
        <dbReference type="ARBA" id="ARBA00022840"/>
    </source>
</evidence>
<dbReference type="FunFam" id="1.10.8.60:FF:000001">
    <property type="entry name" value="ATP-dependent zinc metalloprotease FtsH"/>
    <property type="match status" value="1"/>
</dbReference>
<dbReference type="Pfam" id="PF00004">
    <property type="entry name" value="AAA"/>
    <property type="match status" value="1"/>
</dbReference>
<evidence type="ECO:0000313" key="19">
    <source>
        <dbReference type="Proteomes" id="UP000177167"/>
    </source>
</evidence>
<dbReference type="PANTHER" id="PTHR23076:SF97">
    <property type="entry name" value="ATP-DEPENDENT ZINC METALLOPROTEASE YME1L1"/>
    <property type="match status" value="1"/>
</dbReference>
<dbReference type="PROSITE" id="PS00674">
    <property type="entry name" value="AAA"/>
    <property type="match status" value="1"/>
</dbReference>
<keyword evidence="6 15" id="KW-0479">Metal-binding</keyword>
<comment type="caution">
    <text evidence="18">The sequence shown here is derived from an EMBL/GenBank/DDBJ whole genome shotgun (WGS) entry which is preliminary data.</text>
</comment>
<dbReference type="InterPro" id="IPR005936">
    <property type="entry name" value="FtsH"/>
</dbReference>
<dbReference type="InterPro" id="IPR003959">
    <property type="entry name" value="ATPase_AAA_core"/>
</dbReference>
<evidence type="ECO:0000256" key="3">
    <source>
        <dbReference type="ARBA" id="ARBA00022475"/>
    </source>
</evidence>
<feature type="active site" evidence="15">
    <location>
        <position position="416"/>
    </location>
</feature>
<dbReference type="Gene3D" id="3.40.50.300">
    <property type="entry name" value="P-loop containing nucleotide triphosphate hydrolases"/>
    <property type="match status" value="1"/>
</dbReference>
<keyword evidence="7 15" id="KW-0547">Nucleotide-binding</keyword>